<keyword evidence="2" id="KW-1185">Reference proteome</keyword>
<dbReference type="Proteomes" id="UP000183832">
    <property type="component" value="Unassembled WGS sequence"/>
</dbReference>
<proteinExistence type="predicted"/>
<accession>A0A1J1IXT4</accession>
<reference evidence="1 2" key="1">
    <citation type="submission" date="2015-04" db="EMBL/GenBank/DDBJ databases">
        <authorList>
            <person name="Syromyatnikov M.Y."/>
            <person name="Popov V.N."/>
        </authorList>
    </citation>
    <scope>NUCLEOTIDE SEQUENCE [LARGE SCALE GENOMIC DNA]</scope>
</reference>
<gene>
    <name evidence="1" type="ORF">CLUMA_CG018419</name>
</gene>
<evidence type="ECO:0000313" key="2">
    <source>
        <dbReference type="Proteomes" id="UP000183832"/>
    </source>
</evidence>
<sequence>MNLWMRQSGISLGQPKRATISSISHCYLKILRRSFHSKHEAITFLISLIKHKCQDNDAKQGQSQYIMQQTFH</sequence>
<dbReference type="EMBL" id="CVRI01000064">
    <property type="protein sequence ID" value="CRL05083.1"/>
    <property type="molecule type" value="Genomic_DNA"/>
</dbReference>
<dbReference type="AlphaFoldDB" id="A0A1J1IXT4"/>
<evidence type="ECO:0000313" key="1">
    <source>
        <dbReference type="EMBL" id="CRL05083.1"/>
    </source>
</evidence>
<organism evidence="1 2">
    <name type="scientific">Clunio marinus</name>
    <dbReference type="NCBI Taxonomy" id="568069"/>
    <lineage>
        <taxon>Eukaryota</taxon>
        <taxon>Metazoa</taxon>
        <taxon>Ecdysozoa</taxon>
        <taxon>Arthropoda</taxon>
        <taxon>Hexapoda</taxon>
        <taxon>Insecta</taxon>
        <taxon>Pterygota</taxon>
        <taxon>Neoptera</taxon>
        <taxon>Endopterygota</taxon>
        <taxon>Diptera</taxon>
        <taxon>Nematocera</taxon>
        <taxon>Chironomoidea</taxon>
        <taxon>Chironomidae</taxon>
        <taxon>Clunio</taxon>
    </lineage>
</organism>
<name>A0A1J1IXT4_9DIPT</name>
<protein>
    <submittedName>
        <fullName evidence="1">CLUMA_CG018419, isoform A</fullName>
    </submittedName>
</protein>